<dbReference type="GO" id="GO:0065003">
    <property type="term" value="P:protein-containing complex assembly"/>
    <property type="evidence" value="ECO:0007669"/>
    <property type="project" value="InterPro"/>
</dbReference>
<evidence type="ECO:0000313" key="8">
    <source>
        <dbReference type="EMBL" id="AUM12651.1"/>
    </source>
</evidence>
<dbReference type="GO" id="GO:0006457">
    <property type="term" value="P:protein folding"/>
    <property type="evidence" value="ECO:0007669"/>
    <property type="project" value="InterPro"/>
</dbReference>
<keyword evidence="4 5" id="KW-0143">Chaperone</keyword>
<organism evidence="8 9">
    <name type="scientific">Ketobacter alkanivorans</name>
    <dbReference type="NCBI Taxonomy" id="1917421"/>
    <lineage>
        <taxon>Bacteria</taxon>
        <taxon>Pseudomonadati</taxon>
        <taxon>Pseudomonadota</taxon>
        <taxon>Gammaproteobacteria</taxon>
        <taxon>Pseudomonadales</taxon>
        <taxon>Ketobacteraceae</taxon>
        <taxon>Ketobacter</taxon>
    </lineage>
</organism>
<dbReference type="Gene3D" id="3.30.70.790">
    <property type="entry name" value="UreE, C-terminal domain"/>
    <property type="match status" value="1"/>
</dbReference>
<keyword evidence="3 5" id="KW-0533">Nickel</keyword>
<dbReference type="GO" id="GO:0016151">
    <property type="term" value="F:nickel cation binding"/>
    <property type="evidence" value="ECO:0007669"/>
    <property type="project" value="UniProtKB-UniRule"/>
</dbReference>
<keyword evidence="9" id="KW-1185">Reference proteome</keyword>
<evidence type="ECO:0000313" key="9">
    <source>
        <dbReference type="Proteomes" id="UP000235116"/>
    </source>
</evidence>
<dbReference type="NCBIfam" id="NF009751">
    <property type="entry name" value="PRK13261.1-1"/>
    <property type="match status" value="1"/>
</dbReference>
<keyword evidence="2 5" id="KW-0963">Cytoplasm</keyword>
<feature type="compositionally biased region" description="Basic and acidic residues" evidence="6">
    <location>
        <begin position="150"/>
        <end position="160"/>
    </location>
</feature>
<protein>
    <recommendedName>
        <fullName evidence="5">Urease accessory protein UreE</fullName>
    </recommendedName>
</protein>
<name>A0A2K9LKE9_9GAMM</name>
<dbReference type="HAMAP" id="MF_00822">
    <property type="entry name" value="UreE"/>
    <property type="match status" value="1"/>
</dbReference>
<dbReference type="InterPro" id="IPR004029">
    <property type="entry name" value="UreE_N"/>
</dbReference>
<dbReference type="SMART" id="SM00988">
    <property type="entry name" value="UreE_N"/>
    <property type="match status" value="1"/>
</dbReference>
<dbReference type="OrthoDB" id="5421304at2"/>
<dbReference type="Gene3D" id="2.60.260.20">
    <property type="entry name" value="Urease metallochaperone UreE, N-terminal domain"/>
    <property type="match status" value="1"/>
</dbReference>
<dbReference type="Pfam" id="PF02814">
    <property type="entry name" value="UreE_N"/>
    <property type="match status" value="1"/>
</dbReference>
<dbReference type="RefSeq" id="WP_101894036.1">
    <property type="nucleotide sequence ID" value="NZ_CP022684.1"/>
</dbReference>
<comment type="similarity">
    <text evidence="5">Belongs to the UreE family.</text>
</comment>
<dbReference type="EMBL" id="CP022684">
    <property type="protein sequence ID" value="AUM12651.1"/>
    <property type="molecule type" value="Genomic_DNA"/>
</dbReference>
<dbReference type="GO" id="GO:0019627">
    <property type="term" value="P:urea metabolic process"/>
    <property type="evidence" value="ECO:0007669"/>
    <property type="project" value="InterPro"/>
</dbReference>
<proteinExistence type="inferred from homology"/>
<dbReference type="InterPro" id="IPR036118">
    <property type="entry name" value="UreE_N_sf"/>
</dbReference>
<dbReference type="Proteomes" id="UP000235116">
    <property type="component" value="Chromosome"/>
</dbReference>
<dbReference type="PIRSF" id="PIRSF036402">
    <property type="entry name" value="Ureas_acces_UreE"/>
    <property type="match status" value="1"/>
</dbReference>
<gene>
    <name evidence="5" type="primary">ureE</name>
    <name evidence="8" type="ORF">Kalk_09595</name>
</gene>
<feature type="domain" description="UreE urease accessory N-terminal" evidence="7">
    <location>
        <begin position="1"/>
        <end position="66"/>
    </location>
</feature>
<evidence type="ECO:0000256" key="2">
    <source>
        <dbReference type="ARBA" id="ARBA00022490"/>
    </source>
</evidence>
<dbReference type="GO" id="GO:0051082">
    <property type="term" value="F:unfolded protein binding"/>
    <property type="evidence" value="ECO:0007669"/>
    <property type="project" value="UniProtKB-UniRule"/>
</dbReference>
<evidence type="ECO:0000256" key="4">
    <source>
        <dbReference type="ARBA" id="ARBA00023186"/>
    </source>
</evidence>
<dbReference type="GO" id="GO:0005737">
    <property type="term" value="C:cytoplasm"/>
    <property type="evidence" value="ECO:0007669"/>
    <property type="project" value="UniProtKB-SubCell"/>
</dbReference>
<evidence type="ECO:0000256" key="5">
    <source>
        <dbReference type="HAMAP-Rule" id="MF_00822"/>
    </source>
</evidence>
<evidence type="ECO:0000259" key="7">
    <source>
        <dbReference type="SMART" id="SM00988"/>
    </source>
</evidence>
<evidence type="ECO:0000256" key="3">
    <source>
        <dbReference type="ARBA" id="ARBA00022596"/>
    </source>
</evidence>
<accession>A0A2K9LKE9</accession>
<evidence type="ECO:0000256" key="1">
    <source>
        <dbReference type="ARBA" id="ARBA00004496"/>
    </source>
</evidence>
<reference evidence="9" key="1">
    <citation type="submission" date="2017-08" db="EMBL/GenBank/DDBJ databases">
        <title>Direct submision.</title>
        <authorList>
            <person name="Kim S.-J."/>
            <person name="Rhee S.-K."/>
        </authorList>
    </citation>
    <scope>NUCLEOTIDE SEQUENCE [LARGE SCALE GENOMIC DNA]</scope>
    <source>
        <strain evidence="9">GI5</strain>
    </source>
</reference>
<dbReference type="Pfam" id="PF05194">
    <property type="entry name" value="UreE_C"/>
    <property type="match status" value="1"/>
</dbReference>
<feature type="region of interest" description="Disordered" evidence="6">
    <location>
        <begin position="138"/>
        <end position="160"/>
    </location>
</feature>
<dbReference type="KEGG" id="kak:Kalk_09595"/>
<dbReference type="SUPFAM" id="SSF69737">
    <property type="entry name" value="Urease metallochaperone UreE, C-terminal domain"/>
    <property type="match status" value="1"/>
</dbReference>
<comment type="function">
    <text evidence="5">Involved in urease metallocenter assembly. Binds nickel. Probably functions as a nickel donor during metallocenter assembly.</text>
</comment>
<dbReference type="InterPro" id="IPR012406">
    <property type="entry name" value="UreE"/>
</dbReference>
<dbReference type="InterPro" id="IPR007864">
    <property type="entry name" value="UreE_C_dom"/>
</dbReference>
<sequence>MIKVTEFAAHVPEAQPQLTVRLPFDERKKSRLKTVAESGEPLGFILPRGHILRDGTRLLDESGRLIEVKAANETVSTVSNDDLYKVMRAAYHLGNRHVPLQIGEGWLRYQHDHVLDDMVIGLGLDVMVELAPFEPEDGAYSGGHAHSHSHSHEHGHHHEH</sequence>
<dbReference type="CDD" id="cd00571">
    <property type="entry name" value="UreE"/>
    <property type="match status" value="1"/>
</dbReference>
<comment type="subcellular location">
    <subcellularLocation>
        <location evidence="1 5">Cytoplasm</location>
    </subcellularLocation>
</comment>
<dbReference type="AlphaFoldDB" id="A0A2K9LKE9"/>
<evidence type="ECO:0000256" key="6">
    <source>
        <dbReference type="SAM" id="MobiDB-lite"/>
    </source>
</evidence>
<dbReference type="SUPFAM" id="SSF69287">
    <property type="entry name" value="Urease metallochaperone UreE, N-terminal domain"/>
    <property type="match status" value="1"/>
</dbReference>